<evidence type="ECO:0000256" key="1">
    <source>
        <dbReference type="SAM" id="MobiDB-lite"/>
    </source>
</evidence>
<evidence type="ECO:0000313" key="3">
    <source>
        <dbReference type="Proteomes" id="UP001367508"/>
    </source>
</evidence>
<feature type="compositionally biased region" description="Polar residues" evidence="1">
    <location>
        <begin position="440"/>
        <end position="463"/>
    </location>
</feature>
<feature type="compositionally biased region" description="Polar residues" evidence="1">
    <location>
        <begin position="479"/>
        <end position="495"/>
    </location>
</feature>
<feature type="compositionally biased region" description="Acidic residues" evidence="1">
    <location>
        <begin position="113"/>
        <end position="125"/>
    </location>
</feature>
<feature type="compositionally biased region" description="Basic and acidic residues" evidence="1">
    <location>
        <begin position="126"/>
        <end position="164"/>
    </location>
</feature>
<proteinExistence type="predicted"/>
<feature type="compositionally biased region" description="Basic and acidic residues" evidence="1">
    <location>
        <begin position="287"/>
        <end position="296"/>
    </location>
</feature>
<dbReference type="Proteomes" id="UP001367508">
    <property type="component" value="Unassembled WGS sequence"/>
</dbReference>
<accession>A0AAN9LWM6</accession>
<gene>
    <name evidence="2" type="ORF">VNO77_12351</name>
</gene>
<feature type="region of interest" description="Disordered" evidence="1">
    <location>
        <begin position="430"/>
        <end position="587"/>
    </location>
</feature>
<evidence type="ECO:0008006" key="4">
    <source>
        <dbReference type="Google" id="ProtNLM"/>
    </source>
</evidence>
<name>A0AAN9LWM6_CANGL</name>
<feature type="compositionally biased region" description="Polar residues" evidence="1">
    <location>
        <begin position="268"/>
        <end position="281"/>
    </location>
</feature>
<sequence length="587" mass="65601">MCFHFFFIQVASPFYLNPTNQGFPSKLIMIKRFPSRNQRSKGIKVKHVLQIILLVGVCFWLIFQVKHNHDKKKEFAKKDAKVLVSTQTDEILKLGRRDLHPGKNEVNQNEKHEEEEEDDHIEEDEENKHGHKEQEEGNKHETKEPEDNQHEEREQGEDEKHHAEEQEEDENKSEDMEDENKSEDMEDEERGGGEGEIDGNDQEKPEVDPDRDDEFLDEEKEKEDVSDEKENEKEDEEKVGFVESLDNHEAREEHYKGDDASSAVAHDSQATRSETETFSLENSDENLEMKITKPENKSTYSDEGNRNQNDSDLRVKEGEVIDRVSLNATAGKETENSSLSNPADSAYLNRTTTSNTEDNHLESSSNLTVVIPEAGSNFTGAGGGADNSGSSELNETVILSESDHAQNTTMNPTTITGDVKKVQIEGLEHSGNRIAEENLPETNSTVSVTTENGDGSAQETSNLGAGELEKTNRYVALNVTVNTSRNESSDSTTGNDKSKSNTETSETNETQNVDAAEDEMFRDTQTGETDETSDSSTANETLDSVEHDAIDSSDTHIHEDVTNARTDLDTLPDIRNEGDNGDDTAAE</sequence>
<dbReference type="PANTHER" id="PTHR33700">
    <property type="entry name" value="MYB-LIKE PROTEIN X"/>
    <property type="match status" value="1"/>
</dbReference>
<dbReference type="AlphaFoldDB" id="A0AAN9LWM6"/>
<feature type="compositionally biased region" description="Basic and acidic residues" evidence="1">
    <location>
        <begin position="94"/>
        <end position="112"/>
    </location>
</feature>
<feature type="compositionally biased region" description="Acidic residues" evidence="1">
    <location>
        <begin position="165"/>
        <end position="200"/>
    </location>
</feature>
<feature type="compositionally biased region" description="Basic and acidic residues" evidence="1">
    <location>
        <begin position="544"/>
        <end position="578"/>
    </location>
</feature>
<reference evidence="2 3" key="1">
    <citation type="submission" date="2024-01" db="EMBL/GenBank/DDBJ databases">
        <title>The genomes of 5 underutilized Papilionoideae crops provide insights into root nodulation and disease resistanc.</title>
        <authorList>
            <person name="Jiang F."/>
        </authorList>
    </citation>
    <scope>NUCLEOTIDE SEQUENCE [LARGE SCALE GENOMIC DNA]</scope>
    <source>
        <strain evidence="2">LVBAO_FW01</strain>
        <tissue evidence="2">Leaves</tissue>
    </source>
</reference>
<comment type="caution">
    <text evidence="2">The sequence shown here is derived from an EMBL/GenBank/DDBJ whole genome shotgun (WGS) entry which is preliminary data.</text>
</comment>
<dbReference type="PANTHER" id="PTHR33700:SF4">
    <property type="entry name" value="MYB-LIKE PROTEIN X"/>
    <property type="match status" value="1"/>
</dbReference>
<feature type="compositionally biased region" description="Polar residues" evidence="1">
    <location>
        <begin position="336"/>
        <end position="363"/>
    </location>
</feature>
<feature type="region of interest" description="Disordered" evidence="1">
    <location>
        <begin position="94"/>
        <end position="363"/>
    </location>
</feature>
<protein>
    <recommendedName>
        <fullName evidence="4">Myb-like protein X</fullName>
    </recommendedName>
</protein>
<feature type="compositionally biased region" description="Acidic residues" evidence="1">
    <location>
        <begin position="209"/>
        <end position="227"/>
    </location>
</feature>
<keyword evidence="3" id="KW-1185">Reference proteome</keyword>
<dbReference type="EMBL" id="JAYMYQ010000003">
    <property type="protein sequence ID" value="KAK7343542.1"/>
    <property type="molecule type" value="Genomic_DNA"/>
</dbReference>
<feature type="compositionally biased region" description="Basic and acidic residues" evidence="1">
    <location>
        <begin position="303"/>
        <end position="322"/>
    </location>
</feature>
<feature type="compositionally biased region" description="Basic and acidic residues" evidence="1">
    <location>
        <begin position="228"/>
        <end position="259"/>
    </location>
</feature>
<feature type="compositionally biased region" description="Low complexity" evidence="1">
    <location>
        <begin position="501"/>
        <end position="510"/>
    </location>
</feature>
<organism evidence="2 3">
    <name type="scientific">Canavalia gladiata</name>
    <name type="common">Sword bean</name>
    <name type="synonym">Dolichos gladiatus</name>
    <dbReference type="NCBI Taxonomy" id="3824"/>
    <lineage>
        <taxon>Eukaryota</taxon>
        <taxon>Viridiplantae</taxon>
        <taxon>Streptophyta</taxon>
        <taxon>Embryophyta</taxon>
        <taxon>Tracheophyta</taxon>
        <taxon>Spermatophyta</taxon>
        <taxon>Magnoliopsida</taxon>
        <taxon>eudicotyledons</taxon>
        <taxon>Gunneridae</taxon>
        <taxon>Pentapetalae</taxon>
        <taxon>rosids</taxon>
        <taxon>fabids</taxon>
        <taxon>Fabales</taxon>
        <taxon>Fabaceae</taxon>
        <taxon>Papilionoideae</taxon>
        <taxon>50 kb inversion clade</taxon>
        <taxon>NPAAA clade</taxon>
        <taxon>indigoferoid/millettioid clade</taxon>
        <taxon>Phaseoleae</taxon>
        <taxon>Canavalia</taxon>
    </lineage>
</organism>
<evidence type="ECO:0000313" key="2">
    <source>
        <dbReference type="EMBL" id="KAK7343542.1"/>
    </source>
</evidence>